<protein>
    <recommendedName>
        <fullName evidence="8">Cyclopropane-fatty-acyl-phospholipid synthase</fullName>
    </recommendedName>
</protein>
<dbReference type="OrthoDB" id="8300214at2759"/>
<evidence type="ECO:0000256" key="1">
    <source>
        <dbReference type="ARBA" id="ARBA00010815"/>
    </source>
</evidence>
<comment type="caution">
    <text evidence="6">The sequence shown here is derived from an EMBL/GenBank/DDBJ whole genome shotgun (WGS) entry which is preliminary data.</text>
</comment>
<accession>A0A8J2PPU5</accession>
<dbReference type="Pfam" id="PF02353">
    <property type="entry name" value="CMAS"/>
    <property type="match status" value="1"/>
</dbReference>
<dbReference type="Gene3D" id="3.40.50.150">
    <property type="entry name" value="Vaccinia Virus protein VP39"/>
    <property type="match status" value="1"/>
</dbReference>
<keyword evidence="4" id="KW-0949">S-adenosyl-L-methionine</keyword>
<evidence type="ECO:0000256" key="5">
    <source>
        <dbReference type="ARBA" id="ARBA00023098"/>
    </source>
</evidence>
<organism evidence="6 7">
    <name type="scientific">Cercopithifilaria johnstoni</name>
    <dbReference type="NCBI Taxonomy" id="2874296"/>
    <lineage>
        <taxon>Eukaryota</taxon>
        <taxon>Metazoa</taxon>
        <taxon>Ecdysozoa</taxon>
        <taxon>Nematoda</taxon>
        <taxon>Chromadorea</taxon>
        <taxon>Rhabditida</taxon>
        <taxon>Spirurina</taxon>
        <taxon>Spiruromorpha</taxon>
        <taxon>Filarioidea</taxon>
        <taxon>Onchocercidae</taxon>
        <taxon>Cercopithifilaria</taxon>
    </lineage>
</organism>
<evidence type="ECO:0000256" key="2">
    <source>
        <dbReference type="ARBA" id="ARBA00022603"/>
    </source>
</evidence>
<keyword evidence="5" id="KW-0443">Lipid metabolism</keyword>
<keyword evidence="3" id="KW-0808">Transferase</keyword>
<gene>
    <name evidence="6" type="ORF">CJOHNSTONI_LOCUS787</name>
</gene>
<dbReference type="InterPro" id="IPR050723">
    <property type="entry name" value="CFA/CMAS"/>
</dbReference>
<dbReference type="PIRSF" id="PIRSF003085">
    <property type="entry name" value="CMAS"/>
    <property type="match status" value="1"/>
</dbReference>
<dbReference type="InterPro" id="IPR003333">
    <property type="entry name" value="CMAS"/>
</dbReference>
<dbReference type="AlphaFoldDB" id="A0A8J2PPU5"/>
<evidence type="ECO:0000313" key="7">
    <source>
        <dbReference type="Proteomes" id="UP000746747"/>
    </source>
</evidence>
<dbReference type="CDD" id="cd02440">
    <property type="entry name" value="AdoMet_MTases"/>
    <property type="match status" value="1"/>
</dbReference>
<keyword evidence="2" id="KW-0489">Methyltransferase</keyword>
<evidence type="ECO:0008006" key="8">
    <source>
        <dbReference type="Google" id="ProtNLM"/>
    </source>
</evidence>
<evidence type="ECO:0000313" key="6">
    <source>
        <dbReference type="EMBL" id="CAG9530274.1"/>
    </source>
</evidence>
<proteinExistence type="inferred from homology"/>
<dbReference type="GO" id="GO:0008168">
    <property type="term" value="F:methyltransferase activity"/>
    <property type="evidence" value="ECO:0007669"/>
    <property type="project" value="UniProtKB-KW"/>
</dbReference>
<dbReference type="PANTHER" id="PTHR43667:SF2">
    <property type="entry name" value="FATTY ACID C-METHYL TRANSFERASE"/>
    <property type="match status" value="1"/>
</dbReference>
<dbReference type="Proteomes" id="UP000746747">
    <property type="component" value="Unassembled WGS sequence"/>
</dbReference>
<dbReference type="GO" id="GO:0032259">
    <property type="term" value="P:methylation"/>
    <property type="evidence" value="ECO:0007669"/>
    <property type="project" value="UniProtKB-KW"/>
</dbReference>
<keyword evidence="7" id="KW-1185">Reference proteome</keyword>
<reference evidence="6" key="1">
    <citation type="submission" date="2021-09" db="EMBL/GenBank/DDBJ databases">
        <authorList>
            <consortium name="Pathogen Informatics"/>
        </authorList>
    </citation>
    <scope>NUCLEOTIDE SEQUENCE</scope>
</reference>
<sequence>MVENLYSFSYFNGIIRNAPESLSVFLPNVNCKLHFGDSDEEAIRSNKSDDTFPVILFIHKPINFCFRILLDPKIGLGETYMSEDWDVQSRIQDFLTLLIRAKRYNNSTKKLQQTNCWLKKLFNFLIYLIIQSIRSIISFINLMQHYYHANSLNGSAKNIHEHYDLGNDMFSLFLDPSMTYSCAIFQPIPSYTITNSDSKLLEEAQMRKYDQIFHEINLASDDRILEIGCGWGACAVHAVNCFGCKWTGLTISMEQYKIAQKRIKDNELQDNINIKLLDYRLENDIYDKIIAIEMIEAVGHEYLPQFFETLNNRLRPGGKICLQAIICPELYYERYCRSSDFIKKYIFPGGHMPSERAIREALPPELSITKTIHIGQHYTPTLDLWYCAWMEHKEEILKLGYSRKFHRKWQFYFALCSTLFRYSHIDTMQILIEKSL</sequence>
<dbReference type="EMBL" id="CAKAEH010000222">
    <property type="protein sequence ID" value="CAG9530274.1"/>
    <property type="molecule type" value="Genomic_DNA"/>
</dbReference>
<comment type="similarity">
    <text evidence="1">Belongs to the CFA/CMAS family.</text>
</comment>
<dbReference type="SUPFAM" id="SSF53335">
    <property type="entry name" value="S-adenosyl-L-methionine-dependent methyltransferases"/>
    <property type="match status" value="1"/>
</dbReference>
<dbReference type="InterPro" id="IPR029063">
    <property type="entry name" value="SAM-dependent_MTases_sf"/>
</dbReference>
<dbReference type="PANTHER" id="PTHR43667">
    <property type="entry name" value="CYCLOPROPANE-FATTY-ACYL-PHOSPHOLIPID SYNTHASE"/>
    <property type="match status" value="1"/>
</dbReference>
<evidence type="ECO:0000256" key="4">
    <source>
        <dbReference type="ARBA" id="ARBA00022691"/>
    </source>
</evidence>
<name>A0A8J2PPU5_9BILA</name>
<dbReference type="GO" id="GO:0008610">
    <property type="term" value="P:lipid biosynthetic process"/>
    <property type="evidence" value="ECO:0007669"/>
    <property type="project" value="InterPro"/>
</dbReference>
<evidence type="ECO:0000256" key="3">
    <source>
        <dbReference type="ARBA" id="ARBA00022679"/>
    </source>
</evidence>